<dbReference type="Gramene" id="MELO3C030253.2.1">
    <property type="protein sequence ID" value="MELO3C030253.2.1"/>
    <property type="gene ID" value="MELO3C030253.2"/>
</dbReference>
<organism evidence="1">
    <name type="scientific">Cucumis melo</name>
    <name type="common">Muskmelon</name>
    <dbReference type="NCBI Taxonomy" id="3656"/>
    <lineage>
        <taxon>Eukaryota</taxon>
        <taxon>Viridiplantae</taxon>
        <taxon>Streptophyta</taxon>
        <taxon>Embryophyta</taxon>
        <taxon>Tracheophyta</taxon>
        <taxon>Spermatophyta</taxon>
        <taxon>Magnoliopsida</taxon>
        <taxon>eudicotyledons</taxon>
        <taxon>Gunneridae</taxon>
        <taxon>Pentapetalae</taxon>
        <taxon>rosids</taxon>
        <taxon>fabids</taxon>
        <taxon>Cucurbitales</taxon>
        <taxon>Cucurbitaceae</taxon>
        <taxon>Benincaseae</taxon>
        <taxon>Cucumis</taxon>
    </lineage>
</organism>
<name>A0A9I9E8I0_CUCME</name>
<dbReference type="EnsemblPlants" id="MELO3C030253.2.1">
    <property type="protein sequence ID" value="MELO3C030253.2.1"/>
    <property type="gene ID" value="MELO3C030253.2"/>
</dbReference>
<evidence type="ECO:0000313" key="1">
    <source>
        <dbReference type="EnsemblPlants" id="MELO3C030253.2.1"/>
    </source>
</evidence>
<accession>A0A9I9E8I0</accession>
<dbReference type="AlphaFoldDB" id="A0A9I9E8I0"/>
<reference evidence="1" key="1">
    <citation type="submission" date="2023-03" db="UniProtKB">
        <authorList>
            <consortium name="EnsemblPlants"/>
        </authorList>
    </citation>
    <scope>IDENTIFICATION</scope>
</reference>
<protein>
    <submittedName>
        <fullName evidence="1">Uncharacterized protein</fullName>
    </submittedName>
</protein>
<proteinExistence type="predicted"/>
<sequence length="119" mass="14434">MIIVSDAHKIIEKGYNVVYETPNMWIMCIPFSQELEKNHKLLPIKDSFHKYARVYTSLTFEYYMRQLDHLSPSIRHELEAVGRHRWARIYRVDQHEFEVHHRKEQYVVNILDCTCSCHQ</sequence>